<dbReference type="SUPFAM" id="SSF50341">
    <property type="entry name" value="CheW-like"/>
    <property type="match status" value="1"/>
</dbReference>
<feature type="domain" description="CheW-like" evidence="1">
    <location>
        <begin position="17"/>
        <end position="161"/>
    </location>
</feature>
<sequence length="179" mass="19883">MSELPVSRGSSSVAPKNKLFLLFRIGDERYALEAVEIAEVLPRLPLKVIAQAPHWVVGILAHRAQMIPVIDLAALAFGQSAKSRTSTRLVLVHYQVDAQQPKRLLGLIIEQATDMLRCAPDEFRDYGLDNPDAAYLGPVREDALGLVQWIGIQDLLSDQVRKLLYPAQPSEFEFIGEVP</sequence>
<dbReference type="PANTHER" id="PTHR22617">
    <property type="entry name" value="CHEMOTAXIS SENSOR HISTIDINE KINASE-RELATED"/>
    <property type="match status" value="1"/>
</dbReference>
<dbReference type="InterPro" id="IPR036061">
    <property type="entry name" value="CheW-like_dom_sf"/>
</dbReference>
<dbReference type="InterPro" id="IPR002545">
    <property type="entry name" value="CheW-lke_dom"/>
</dbReference>
<protein>
    <submittedName>
        <fullName evidence="2">Chemotaxis protein CheW</fullName>
    </submittedName>
</protein>
<evidence type="ECO:0000313" key="2">
    <source>
        <dbReference type="EMBL" id="MCI8210058.1"/>
    </source>
</evidence>
<evidence type="ECO:0000259" key="1">
    <source>
        <dbReference type="PROSITE" id="PS50851"/>
    </source>
</evidence>
<comment type="caution">
    <text evidence="2">The sequence shown here is derived from an EMBL/GenBank/DDBJ whole genome shotgun (WGS) entry which is preliminary data.</text>
</comment>
<dbReference type="RefSeq" id="WP_243246075.1">
    <property type="nucleotide sequence ID" value="NZ_LOHG01000006.1"/>
</dbReference>
<accession>A0ABS9ZHN6</accession>
<dbReference type="SMART" id="SM00260">
    <property type="entry name" value="CheW"/>
    <property type="match status" value="1"/>
</dbReference>
<dbReference type="PANTHER" id="PTHR22617:SF43">
    <property type="entry name" value="PROTEIN PILI"/>
    <property type="match status" value="1"/>
</dbReference>
<dbReference type="Gene3D" id="2.30.30.40">
    <property type="entry name" value="SH3 Domains"/>
    <property type="match status" value="1"/>
</dbReference>
<organism evidence="2 3">
    <name type="scientific">Pseudomonas maioricensis</name>
    <dbReference type="NCBI Taxonomy" id="1766623"/>
    <lineage>
        <taxon>Bacteria</taxon>
        <taxon>Pseudomonadati</taxon>
        <taxon>Pseudomonadota</taxon>
        <taxon>Gammaproteobacteria</taxon>
        <taxon>Pseudomonadales</taxon>
        <taxon>Pseudomonadaceae</taxon>
        <taxon>Pseudomonas</taxon>
    </lineage>
</organism>
<proteinExistence type="predicted"/>
<keyword evidence="3" id="KW-1185">Reference proteome</keyword>
<reference evidence="2 3" key="1">
    <citation type="submission" date="2015-12" db="EMBL/GenBank/DDBJ databases">
        <title>Phylogenomics in the description of a new species in the Pseudomonas syringae group.</title>
        <authorList>
            <person name="Busquets A."/>
            <person name="Gomila M."/>
            <person name="Beiki F."/>
            <person name="Rahimian H."/>
            <person name="Mulet M."/>
            <person name="Sanchez D."/>
            <person name="Garcia-Valdes E."/>
            <person name="Lalucat J."/>
        </authorList>
    </citation>
    <scope>NUCLEOTIDE SEQUENCE [LARGE SCALE GENOMIC DNA]</scope>
    <source>
        <strain evidence="2 3">S25</strain>
    </source>
</reference>
<dbReference type="Proteomes" id="UP001320513">
    <property type="component" value="Unassembled WGS sequence"/>
</dbReference>
<gene>
    <name evidence="2" type="ORF">AUC61_10975</name>
</gene>
<dbReference type="Gene3D" id="2.40.50.180">
    <property type="entry name" value="CheA-289, Domain 4"/>
    <property type="match status" value="1"/>
</dbReference>
<dbReference type="PROSITE" id="PS50851">
    <property type="entry name" value="CHEW"/>
    <property type="match status" value="1"/>
</dbReference>
<dbReference type="Pfam" id="PF01584">
    <property type="entry name" value="CheW"/>
    <property type="match status" value="1"/>
</dbReference>
<name>A0ABS9ZHN6_9PSED</name>
<dbReference type="InterPro" id="IPR039315">
    <property type="entry name" value="CheW"/>
</dbReference>
<dbReference type="EMBL" id="LOHG01000006">
    <property type="protein sequence ID" value="MCI8210058.1"/>
    <property type="molecule type" value="Genomic_DNA"/>
</dbReference>
<evidence type="ECO:0000313" key="3">
    <source>
        <dbReference type="Proteomes" id="UP001320513"/>
    </source>
</evidence>